<proteinExistence type="inferred from homology"/>
<keyword evidence="5 8" id="KW-0812">Transmembrane</keyword>
<dbReference type="EMBL" id="LRBG01000039">
    <property type="protein sequence ID" value="KXU82102.1"/>
    <property type="molecule type" value="Genomic_DNA"/>
</dbReference>
<comment type="similarity">
    <text evidence="2">Belongs to the binding-protein-dependent transport system permease family. HisMQ subfamily.</text>
</comment>
<feature type="domain" description="ABC transmembrane type-1" evidence="9">
    <location>
        <begin position="62"/>
        <end position="248"/>
    </location>
</feature>
<dbReference type="AlphaFoldDB" id="A0A149PAR3"/>
<dbReference type="InterPro" id="IPR043429">
    <property type="entry name" value="ArtM/GltK/GlnP/TcyL/YhdX-like"/>
</dbReference>
<keyword evidence="4" id="KW-1003">Cell membrane</keyword>
<dbReference type="InterPro" id="IPR035906">
    <property type="entry name" value="MetI-like_sf"/>
</dbReference>
<feature type="transmembrane region" description="Helical" evidence="8">
    <location>
        <begin position="97"/>
        <end position="119"/>
    </location>
</feature>
<dbReference type="InterPro" id="IPR010065">
    <property type="entry name" value="AA_ABC_transptr_permease_3TM"/>
</dbReference>
<keyword evidence="6 8" id="KW-1133">Transmembrane helix</keyword>
<evidence type="ECO:0000313" key="11">
    <source>
        <dbReference type="Proteomes" id="UP000075613"/>
    </source>
</evidence>
<reference evidence="10 11" key="1">
    <citation type="journal article" date="2015" name="Int. J. Syst. Evol. Microbiol.">
        <title>Burkholderia monticola sp. nov., isolated from mountain soil.</title>
        <authorList>
            <person name="Baek I."/>
            <person name="Seo B."/>
            <person name="Lee I."/>
            <person name="Yi H."/>
            <person name="Chun J."/>
        </authorList>
    </citation>
    <scope>NUCLEOTIDE SEQUENCE [LARGE SCALE GENOMIC DNA]</scope>
    <source>
        <strain evidence="10 11">JC2948</strain>
    </source>
</reference>
<dbReference type="Pfam" id="PF00528">
    <property type="entry name" value="BPD_transp_1"/>
    <property type="match status" value="1"/>
</dbReference>
<dbReference type="Gene3D" id="1.10.3720.10">
    <property type="entry name" value="MetI-like"/>
    <property type="match status" value="1"/>
</dbReference>
<dbReference type="STRING" id="1399968.CI15_31455"/>
<dbReference type="InterPro" id="IPR000515">
    <property type="entry name" value="MetI-like"/>
</dbReference>
<feature type="transmembrane region" description="Helical" evidence="8">
    <location>
        <begin position="57"/>
        <end position="85"/>
    </location>
</feature>
<dbReference type="CDD" id="cd06261">
    <property type="entry name" value="TM_PBP2"/>
    <property type="match status" value="1"/>
</dbReference>
<sequence>MYEPAGPLGRKRQRIFSSVSALAVVGLLIAIGMRLQTSGQFDADKWAIFLHWGTAKFLFDGLVSTIMAAACSALAAFALALPLALGRLSTRAWLSRLAGAYIEFFRAIPLLLLILFMVIELPALGFDWPALGFLVFAMALHHSALTAEVVRAGILSLPRGQREAALALGMRPSQAMLHVVLPQALRSMLPALISSLLAIVQDTSLGYVIPYDELLHRSQDVSSYAPQSLLQAAFIVTMMYGVISAVLLYLKRWVVRRQRRAVARSAAKRAGAGSADAAEDLRRSQLVVKTDRLN</sequence>
<protein>
    <recommendedName>
        <fullName evidence="9">ABC transmembrane type-1 domain-containing protein</fullName>
    </recommendedName>
</protein>
<name>A0A149PAR3_9BURK</name>
<evidence type="ECO:0000256" key="7">
    <source>
        <dbReference type="ARBA" id="ARBA00023136"/>
    </source>
</evidence>
<comment type="subcellular location">
    <subcellularLocation>
        <location evidence="1">Cell inner membrane</location>
        <topology evidence="1">Multi-pass membrane protein</topology>
    </subcellularLocation>
    <subcellularLocation>
        <location evidence="8">Cell membrane</location>
        <topology evidence="8">Multi-pass membrane protein</topology>
    </subcellularLocation>
</comment>
<feature type="transmembrane region" description="Helical" evidence="8">
    <location>
        <begin position="229"/>
        <end position="250"/>
    </location>
</feature>
<evidence type="ECO:0000256" key="1">
    <source>
        <dbReference type="ARBA" id="ARBA00004429"/>
    </source>
</evidence>
<dbReference type="SUPFAM" id="SSF161098">
    <property type="entry name" value="MetI-like"/>
    <property type="match status" value="1"/>
</dbReference>
<dbReference type="PANTHER" id="PTHR30614:SF21">
    <property type="entry name" value="AMINO ACID ABC TRANSPORTER PERMEASE"/>
    <property type="match status" value="1"/>
</dbReference>
<evidence type="ECO:0000256" key="2">
    <source>
        <dbReference type="ARBA" id="ARBA00010072"/>
    </source>
</evidence>
<evidence type="ECO:0000259" key="9">
    <source>
        <dbReference type="PROSITE" id="PS50928"/>
    </source>
</evidence>
<evidence type="ECO:0000256" key="5">
    <source>
        <dbReference type="ARBA" id="ARBA00022692"/>
    </source>
</evidence>
<keyword evidence="11" id="KW-1185">Reference proteome</keyword>
<dbReference type="GO" id="GO:0022857">
    <property type="term" value="F:transmembrane transporter activity"/>
    <property type="evidence" value="ECO:0007669"/>
    <property type="project" value="InterPro"/>
</dbReference>
<keyword evidence="3 8" id="KW-0813">Transport</keyword>
<organism evidence="10 11">
    <name type="scientific">Paraburkholderia monticola</name>
    <dbReference type="NCBI Taxonomy" id="1399968"/>
    <lineage>
        <taxon>Bacteria</taxon>
        <taxon>Pseudomonadati</taxon>
        <taxon>Pseudomonadota</taxon>
        <taxon>Betaproteobacteria</taxon>
        <taxon>Burkholderiales</taxon>
        <taxon>Burkholderiaceae</taxon>
        <taxon>Paraburkholderia</taxon>
    </lineage>
</organism>
<dbReference type="PROSITE" id="PS50928">
    <property type="entry name" value="ABC_TM1"/>
    <property type="match status" value="1"/>
</dbReference>
<accession>A0A149PAR3</accession>
<comment type="caution">
    <text evidence="10">The sequence shown here is derived from an EMBL/GenBank/DDBJ whole genome shotgun (WGS) entry which is preliminary data.</text>
</comment>
<dbReference type="Proteomes" id="UP000075613">
    <property type="component" value="Unassembled WGS sequence"/>
</dbReference>
<evidence type="ECO:0000256" key="6">
    <source>
        <dbReference type="ARBA" id="ARBA00022989"/>
    </source>
</evidence>
<keyword evidence="7 8" id="KW-0472">Membrane</keyword>
<gene>
    <name evidence="10" type="ORF">CI15_31455</name>
</gene>
<evidence type="ECO:0000313" key="10">
    <source>
        <dbReference type="EMBL" id="KXU82102.1"/>
    </source>
</evidence>
<dbReference type="GO" id="GO:0043190">
    <property type="term" value="C:ATP-binding cassette (ABC) transporter complex"/>
    <property type="evidence" value="ECO:0007669"/>
    <property type="project" value="InterPro"/>
</dbReference>
<dbReference type="GO" id="GO:0006865">
    <property type="term" value="P:amino acid transport"/>
    <property type="evidence" value="ECO:0007669"/>
    <property type="project" value="TreeGrafter"/>
</dbReference>
<dbReference type="PANTHER" id="PTHR30614">
    <property type="entry name" value="MEMBRANE COMPONENT OF AMINO ACID ABC TRANSPORTER"/>
    <property type="match status" value="1"/>
</dbReference>
<feature type="transmembrane region" description="Helical" evidence="8">
    <location>
        <begin position="15"/>
        <end position="37"/>
    </location>
</feature>
<evidence type="ECO:0000256" key="4">
    <source>
        <dbReference type="ARBA" id="ARBA00022475"/>
    </source>
</evidence>
<dbReference type="NCBIfam" id="TIGR01726">
    <property type="entry name" value="HEQRo_perm_3TM"/>
    <property type="match status" value="1"/>
</dbReference>
<evidence type="ECO:0000256" key="3">
    <source>
        <dbReference type="ARBA" id="ARBA00022448"/>
    </source>
</evidence>
<evidence type="ECO:0000256" key="8">
    <source>
        <dbReference type="RuleBase" id="RU363032"/>
    </source>
</evidence>